<dbReference type="GO" id="GO:0010507">
    <property type="term" value="P:negative regulation of autophagy"/>
    <property type="evidence" value="ECO:0007669"/>
    <property type="project" value="TreeGrafter"/>
</dbReference>
<organism evidence="5 6">
    <name type="scientific">Paramicrosporidium saccamoebae</name>
    <dbReference type="NCBI Taxonomy" id="1246581"/>
    <lineage>
        <taxon>Eukaryota</taxon>
        <taxon>Fungi</taxon>
        <taxon>Fungi incertae sedis</taxon>
        <taxon>Cryptomycota</taxon>
        <taxon>Cryptomycota incertae sedis</taxon>
        <taxon>Paramicrosporidium</taxon>
    </lineage>
</organism>
<dbReference type="AlphaFoldDB" id="A0A2H9TL81"/>
<dbReference type="Gene3D" id="3.40.50.300">
    <property type="entry name" value="P-loop containing nucleotide triphosphate hydrolases"/>
    <property type="match status" value="1"/>
</dbReference>
<keyword evidence="2 4" id="KW-0547">Nucleotide-binding</keyword>
<protein>
    <recommendedName>
        <fullName evidence="4">GTP-binding protein</fullName>
    </recommendedName>
</protein>
<dbReference type="GO" id="GO:1990131">
    <property type="term" value="C:Gtr1-Gtr2 GTPase complex"/>
    <property type="evidence" value="ECO:0007669"/>
    <property type="project" value="UniProtKB-UniRule"/>
</dbReference>
<evidence type="ECO:0000256" key="3">
    <source>
        <dbReference type="ARBA" id="ARBA00023134"/>
    </source>
</evidence>
<dbReference type="PANTHER" id="PTHR11259:SF1">
    <property type="entry name" value="RAS-RELATED GTP-BINDING PROTEIN"/>
    <property type="match status" value="1"/>
</dbReference>
<keyword evidence="6" id="KW-1185">Reference proteome</keyword>
<comment type="function">
    <text evidence="4">GTPase involved in activation of the TORC1 signaling pathway, which promotes growth and represses autophagy in nutrient-rich conditions.</text>
</comment>
<evidence type="ECO:0000256" key="4">
    <source>
        <dbReference type="RuleBase" id="RU367014"/>
    </source>
</evidence>
<dbReference type="EMBL" id="MTSL01000117">
    <property type="protein sequence ID" value="PJF18507.1"/>
    <property type="molecule type" value="Genomic_DNA"/>
</dbReference>
<gene>
    <name evidence="5" type="ORF">PSACC_01670</name>
</gene>
<dbReference type="PANTHER" id="PTHR11259">
    <property type="entry name" value="RAS-RELATED GTP BINDING RAG/GTR YEAST"/>
    <property type="match status" value="1"/>
</dbReference>
<dbReference type="Proteomes" id="UP000240830">
    <property type="component" value="Unassembled WGS sequence"/>
</dbReference>
<sequence>MGSQDKFMDEYLNSQSSELFSNVAVLVYAFDVTSESTEGMSQFDGCMSALRTYSPEAKLFVLFHKSDLLSGSPSTLLRDRESDLKRRALPTLAHCHITSIWDESLYRAWSSIISSLVPNLTLFHSELLRFVDRTRGEEAILFEAVTLLAIGHVTKRHHPDGRRFEKISNMMKQLRTMTGKFSAGMVSLRVVLGDGTGLLMERLCNEAILMLTVPHVTPQRMLELPAEVAGFKPVFTAVSEAQPEVDPHML</sequence>
<accession>A0A2H9TL81</accession>
<comment type="subunit">
    <text evidence="4">Component of the GSE complex.</text>
</comment>
<dbReference type="GO" id="GO:0005525">
    <property type="term" value="F:GTP binding"/>
    <property type="evidence" value="ECO:0007669"/>
    <property type="project" value="UniProtKB-UniRule"/>
</dbReference>
<evidence type="ECO:0000256" key="2">
    <source>
        <dbReference type="ARBA" id="ARBA00022741"/>
    </source>
</evidence>
<dbReference type="GO" id="GO:0009267">
    <property type="term" value="P:cellular response to starvation"/>
    <property type="evidence" value="ECO:0007669"/>
    <property type="project" value="TreeGrafter"/>
</dbReference>
<dbReference type="Pfam" id="PF04670">
    <property type="entry name" value="Gtr1_RagA"/>
    <property type="match status" value="1"/>
</dbReference>
<evidence type="ECO:0000256" key="1">
    <source>
        <dbReference type="ARBA" id="ARBA00007756"/>
    </source>
</evidence>
<dbReference type="InterPro" id="IPR027417">
    <property type="entry name" value="P-loop_NTPase"/>
</dbReference>
<dbReference type="GO" id="GO:1904263">
    <property type="term" value="P:positive regulation of TORC1 signaling"/>
    <property type="evidence" value="ECO:0007669"/>
    <property type="project" value="TreeGrafter"/>
</dbReference>
<dbReference type="InterPro" id="IPR006762">
    <property type="entry name" value="Gtr1_RagA"/>
</dbReference>
<comment type="caution">
    <text evidence="5">The sequence shown here is derived from an EMBL/GenBank/DDBJ whole genome shotgun (WGS) entry which is preliminary data.</text>
</comment>
<dbReference type="OrthoDB" id="10020193at2759"/>
<evidence type="ECO:0000313" key="5">
    <source>
        <dbReference type="EMBL" id="PJF18507.1"/>
    </source>
</evidence>
<proteinExistence type="inferred from homology"/>
<comment type="similarity">
    <text evidence="1 4">Belongs to the GTR/RAG GTP-binding protein family.</text>
</comment>
<evidence type="ECO:0000313" key="6">
    <source>
        <dbReference type="Proteomes" id="UP000240830"/>
    </source>
</evidence>
<name>A0A2H9TL81_9FUNG</name>
<keyword evidence="3 4" id="KW-0342">GTP-binding</keyword>
<dbReference type="Gene3D" id="3.30.450.190">
    <property type="match status" value="1"/>
</dbReference>
<reference evidence="5 6" key="1">
    <citation type="submission" date="2016-10" db="EMBL/GenBank/DDBJ databases">
        <title>The genome of Paramicrosporidium saccamoebae is the missing link in understanding Cryptomycota and Microsporidia evolution.</title>
        <authorList>
            <person name="Quandt C.A."/>
            <person name="Beaudet D."/>
            <person name="Corsaro D."/>
            <person name="Michel R."/>
            <person name="Corradi N."/>
            <person name="James T."/>
        </authorList>
    </citation>
    <scope>NUCLEOTIDE SEQUENCE [LARGE SCALE GENOMIC DNA]</scope>
    <source>
        <strain evidence="5 6">KSL3</strain>
    </source>
</reference>
<dbReference type="GO" id="GO:0005634">
    <property type="term" value="C:nucleus"/>
    <property type="evidence" value="ECO:0007669"/>
    <property type="project" value="TreeGrafter"/>
</dbReference>
<dbReference type="GO" id="GO:0003924">
    <property type="term" value="F:GTPase activity"/>
    <property type="evidence" value="ECO:0007669"/>
    <property type="project" value="UniProtKB-UniRule"/>
</dbReference>
<dbReference type="STRING" id="1246581.A0A2H9TL81"/>